<dbReference type="EMBL" id="KJ888149">
    <property type="protein sequence ID" value="AII26895.1"/>
    <property type="molecule type" value="Genomic_DNA"/>
</dbReference>
<evidence type="ECO:0000313" key="2">
    <source>
        <dbReference type="Proteomes" id="UP000028960"/>
    </source>
</evidence>
<name>A0A076G4L8_9CAUD</name>
<dbReference type="GeneID" id="22276243"/>
<reference evidence="1 2" key="1">
    <citation type="journal article" date="2014" name="Appl. Environ. Microbiol.">
        <title>Combined Use of Bacteriophage K and a Novel Bacteriophage To Reduce Staphylococcus aureus Biofilm Formation.</title>
        <authorList>
            <person name="Alves D.R."/>
            <person name="Gaudion A."/>
            <person name="Bean J.E."/>
            <person name="Perez Esteban P."/>
            <person name="Arnot T.C."/>
            <person name="Harper D.R."/>
            <person name="Kot W."/>
            <person name="Hansen L.H."/>
            <person name="Enright M.C."/>
            <person name="Jenkins A.T."/>
        </authorList>
    </citation>
    <scope>NUCLEOTIDE SEQUENCE [LARGE SCALE GENOMIC DNA]</scope>
</reference>
<proteinExistence type="predicted"/>
<keyword evidence="2" id="KW-1185">Reference proteome</keyword>
<organism evidence="1 2">
    <name type="scientific">Staphylococcus phage MCE-2014</name>
    <dbReference type="NCBI Taxonomy" id="1524910"/>
    <lineage>
        <taxon>Viruses</taxon>
        <taxon>Duplodnaviria</taxon>
        <taxon>Heunggongvirae</taxon>
        <taxon>Uroviricota</taxon>
        <taxon>Caudoviricetes</taxon>
        <taxon>Herelleviridae</taxon>
        <taxon>Twortvirinae</taxon>
        <taxon>Kayvirus</taxon>
        <taxon>Kayvirus MCE2014</taxon>
    </lineage>
</organism>
<dbReference type="KEGG" id="vg:22276243"/>
<dbReference type="Proteomes" id="UP000028960">
    <property type="component" value="Segment"/>
</dbReference>
<sequence>MKKINSVIKGEGKKVQTTDVRKISYYVKDYNPCMTVDDANDYNATSQYLVSDNGKFIAKYNKDMNAVGFYEESGDTVKHLTHTTPERLEGTVFTIEEETEIDLINDTLPQGDILIKFSDGSIYLPDNESVLDSVNYLADNDWDSVDDIIYTGLSKGNSENCIVDFNYNNYDIGYDDVEDEDVCDNYPECECSNYCSSTGEYIGN</sequence>
<dbReference type="RefSeq" id="YP_009097985.1">
    <property type="nucleotide sequence ID" value="NC_025416.1"/>
</dbReference>
<evidence type="ECO:0000313" key="1">
    <source>
        <dbReference type="EMBL" id="AII26895.1"/>
    </source>
</evidence>
<protein>
    <recommendedName>
        <fullName evidence="3">Virion component</fullName>
    </recommendedName>
</protein>
<accession>A0A076G4L8</accession>
<evidence type="ECO:0008006" key="3">
    <source>
        <dbReference type="Google" id="ProtNLM"/>
    </source>
</evidence>